<proteinExistence type="predicted"/>
<accession>A0A383BSZ1</accession>
<dbReference type="EMBL" id="UINC01202952">
    <property type="protein sequence ID" value="SVE22991.1"/>
    <property type="molecule type" value="Genomic_DNA"/>
</dbReference>
<sequence>VAKVTDLCFEATGHTVFICDFSPPRTGDPESFPKPNLDTDFISVAYNPGRAVRVNSAMLA</sequence>
<feature type="non-terminal residue" evidence="1">
    <location>
        <position position="60"/>
    </location>
</feature>
<feature type="non-terminal residue" evidence="1">
    <location>
        <position position="1"/>
    </location>
</feature>
<evidence type="ECO:0000313" key="1">
    <source>
        <dbReference type="EMBL" id="SVE22991.1"/>
    </source>
</evidence>
<organism evidence="1">
    <name type="scientific">marine metagenome</name>
    <dbReference type="NCBI Taxonomy" id="408172"/>
    <lineage>
        <taxon>unclassified sequences</taxon>
        <taxon>metagenomes</taxon>
        <taxon>ecological metagenomes</taxon>
    </lineage>
</organism>
<dbReference type="AlphaFoldDB" id="A0A383BSZ1"/>
<protein>
    <submittedName>
        <fullName evidence="1">Uncharacterized protein</fullName>
    </submittedName>
</protein>
<name>A0A383BSZ1_9ZZZZ</name>
<reference evidence="1" key="1">
    <citation type="submission" date="2018-05" db="EMBL/GenBank/DDBJ databases">
        <authorList>
            <person name="Lanie J.A."/>
            <person name="Ng W.-L."/>
            <person name="Kazmierczak K.M."/>
            <person name="Andrzejewski T.M."/>
            <person name="Davidsen T.M."/>
            <person name="Wayne K.J."/>
            <person name="Tettelin H."/>
            <person name="Glass J.I."/>
            <person name="Rusch D."/>
            <person name="Podicherti R."/>
            <person name="Tsui H.-C.T."/>
            <person name="Winkler M.E."/>
        </authorList>
    </citation>
    <scope>NUCLEOTIDE SEQUENCE</scope>
</reference>
<gene>
    <name evidence="1" type="ORF">METZ01_LOCUS475845</name>
</gene>